<comment type="caution">
    <text evidence="3">The sequence shown here is derived from an EMBL/GenBank/DDBJ whole genome shotgun (WGS) entry which is preliminary data.</text>
</comment>
<protein>
    <submittedName>
        <fullName evidence="3">Pre-mRNA-splicing factor syf1</fullName>
    </submittedName>
</protein>
<keyword evidence="4" id="KW-1185">Reference proteome</keyword>
<name>A0AAN6G3F2_9BASI</name>
<feature type="region of interest" description="Disordered" evidence="2">
    <location>
        <begin position="1"/>
        <end position="35"/>
    </location>
</feature>
<evidence type="ECO:0000313" key="4">
    <source>
        <dbReference type="Proteomes" id="UP001176521"/>
    </source>
</evidence>
<accession>A0AAN6G3F2</accession>
<dbReference type="InterPro" id="IPR011990">
    <property type="entry name" value="TPR-like_helical_dom_sf"/>
</dbReference>
<dbReference type="Proteomes" id="UP001176521">
    <property type="component" value="Unassembled WGS sequence"/>
</dbReference>
<evidence type="ECO:0000256" key="2">
    <source>
        <dbReference type="SAM" id="MobiDB-lite"/>
    </source>
</evidence>
<feature type="compositionally biased region" description="Polar residues" evidence="2">
    <location>
        <begin position="8"/>
        <end position="35"/>
    </location>
</feature>
<dbReference type="Gene3D" id="1.25.40.10">
    <property type="entry name" value="Tetratricopeptide repeat domain"/>
    <property type="match status" value="1"/>
</dbReference>
<dbReference type="AlphaFoldDB" id="A0AAN6G3F2"/>
<keyword evidence="1" id="KW-0677">Repeat</keyword>
<reference evidence="3" key="1">
    <citation type="journal article" date="2023" name="PhytoFront">
        <title>Draft Genome Resources of Seven Strains of Tilletia horrida, Causal Agent of Kernel Smut of Rice.</title>
        <authorList>
            <person name="Khanal S."/>
            <person name="Antony Babu S."/>
            <person name="Zhou X.G."/>
        </authorList>
    </citation>
    <scope>NUCLEOTIDE SEQUENCE</scope>
    <source>
        <strain evidence="3">TX3</strain>
    </source>
</reference>
<gene>
    <name evidence="3" type="primary">SYF1_2</name>
    <name evidence="3" type="ORF">OC842_007689</name>
</gene>
<dbReference type="EMBL" id="JAPDMQ010001182">
    <property type="protein sequence ID" value="KAK0518758.1"/>
    <property type="molecule type" value="Genomic_DNA"/>
</dbReference>
<evidence type="ECO:0000313" key="3">
    <source>
        <dbReference type="EMBL" id="KAK0518758.1"/>
    </source>
</evidence>
<dbReference type="InterPro" id="IPR003107">
    <property type="entry name" value="HAT"/>
</dbReference>
<dbReference type="SMART" id="SM00386">
    <property type="entry name" value="HAT"/>
    <property type="match status" value="2"/>
</dbReference>
<organism evidence="3 4">
    <name type="scientific">Tilletia horrida</name>
    <dbReference type="NCBI Taxonomy" id="155126"/>
    <lineage>
        <taxon>Eukaryota</taxon>
        <taxon>Fungi</taxon>
        <taxon>Dikarya</taxon>
        <taxon>Basidiomycota</taxon>
        <taxon>Ustilaginomycotina</taxon>
        <taxon>Exobasidiomycetes</taxon>
        <taxon>Tilletiales</taxon>
        <taxon>Tilletiaceae</taxon>
        <taxon>Tilletia</taxon>
    </lineage>
</organism>
<evidence type="ECO:0000256" key="1">
    <source>
        <dbReference type="ARBA" id="ARBA00022737"/>
    </source>
</evidence>
<proteinExistence type="predicted"/>
<sequence>MPSAETAEPSQQDQTNEAKVTPKISTRLSTTSSGPNHVKAEVELLGPCSASKAQRTAYRRIVSIYERALAVAPYNYALWRDYLVVRSADVLCQPRGGTTSTRKRMLQASLQNLDVGPTLLDRETGEAEEHEWEAKEALDGRHGFEEWRSLAATFERAIRCLPKMPRFWLLYVSIFFHPKCPQELSGRHAKLTSDCALRASSLLLANQSTSPAWKPSGSMHRKINDPPMACAATLAASPLALS</sequence>
<dbReference type="GO" id="GO:0006396">
    <property type="term" value="P:RNA processing"/>
    <property type="evidence" value="ECO:0007669"/>
    <property type="project" value="InterPro"/>
</dbReference>